<reference evidence="2" key="1">
    <citation type="submission" date="2022-06" db="EMBL/GenBank/DDBJ databases">
        <title>Sequencing the genomes of 1000 actinobacteria strains.</title>
        <authorList>
            <person name="Klenk H.-P."/>
        </authorList>
    </citation>
    <scope>NUCLEOTIDE SEQUENCE</scope>
    <source>
        <strain evidence="2">DSM 46694</strain>
    </source>
</reference>
<dbReference type="AlphaFoldDB" id="A0A9X2K3R7"/>
<name>A0A9X2K3R7_9ACTN</name>
<dbReference type="RefSeq" id="WP_253742529.1">
    <property type="nucleotide sequence ID" value="NZ_BAABKA010000001.1"/>
</dbReference>
<gene>
    <name evidence="2" type="ORF">HD597_002876</name>
</gene>
<keyword evidence="1" id="KW-1133">Transmembrane helix</keyword>
<accession>A0A9X2K3R7</accession>
<feature type="transmembrane region" description="Helical" evidence="1">
    <location>
        <begin position="12"/>
        <end position="34"/>
    </location>
</feature>
<organism evidence="2 3">
    <name type="scientific">Nonomuraea thailandensis</name>
    <dbReference type="NCBI Taxonomy" id="1188745"/>
    <lineage>
        <taxon>Bacteria</taxon>
        <taxon>Bacillati</taxon>
        <taxon>Actinomycetota</taxon>
        <taxon>Actinomycetes</taxon>
        <taxon>Streptosporangiales</taxon>
        <taxon>Streptosporangiaceae</taxon>
        <taxon>Nonomuraea</taxon>
    </lineage>
</organism>
<dbReference type="Proteomes" id="UP001139648">
    <property type="component" value="Unassembled WGS sequence"/>
</dbReference>
<keyword evidence="1" id="KW-0472">Membrane</keyword>
<keyword evidence="1" id="KW-0812">Transmembrane</keyword>
<proteinExistence type="predicted"/>
<keyword evidence="3" id="KW-1185">Reference proteome</keyword>
<sequence length="103" mass="11412">MAPSRGRTALSGALVPPAFVAWLIVMGAIAKVLFFAPGVRRVDPAVLPELRAIGRVVAEDSETLHEWESSYVEFRHLVIHLDGGDRLRQSSRPRGRPWTGWPT</sequence>
<evidence type="ECO:0000256" key="1">
    <source>
        <dbReference type="SAM" id="Phobius"/>
    </source>
</evidence>
<comment type="caution">
    <text evidence="2">The sequence shown here is derived from an EMBL/GenBank/DDBJ whole genome shotgun (WGS) entry which is preliminary data.</text>
</comment>
<evidence type="ECO:0000313" key="3">
    <source>
        <dbReference type="Proteomes" id="UP001139648"/>
    </source>
</evidence>
<protein>
    <submittedName>
        <fullName evidence="2">Uncharacterized protein</fullName>
    </submittedName>
</protein>
<evidence type="ECO:0000313" key="2">
    <source>
        <dbReference type="EMBL" id="MCP2355856.1"/>
    </source>
</evidence>
<dbReference type="EMBL" id="JAMZEB010000002">
    <property type="protein sequence ID" value="MCP2355856.1"/>
    <property type="molecule type" value="Genomic_DNA"/>
</dbReference>